<dbReference type="GO" id="GO:0030870">
    <property type="term" value="C:Mre11 complex"/>
    <property type="evidence" value="ECO:0007669"/>
    <property type="project" value="TreeGrafter"/>
</dbReference>
<feature type="compositionally biased region" description="Acidic residues" evidence="2">
    <location>
        <begin position="167"/>
        <end position="181"/>
    </location>
</feature>
<protein>
    <submittedName>
        <fullName evidence="3">Smc n terminal domain-containing protein</fullName>
    </submittedName>
</protein>
<evidence type="ECO:0000313" key="3">
    <source>
        <dbReference type="EMBL" id="PHJ14775.1"/>
    </source>
</evidence>
<evidence type="ECO:0000313" key="4">
    <source>
        <dbReference type="Proteomes" id="UP000221165"/>
    </source>
</evidence>
<feature type="non-terminal residue" evidence="3">
    <location>
        <position position="269"/>
    </location>
</feature>
<feature type="coiled-coil region" evidence="1">
    <location>
        <begin position="3"/>
        <end position="94"/>
    </location>
</feature>
<comment type="caution">
    <text evidence="3">The sequence shown here is derived from an EMBL/GenBank/DDBJ whole genome shotgun (WGS) entry which is preliminary data.</text>
</comment>
<reference evidence="3 4" key="1">
    <citation type="journal article" date="2017" name="Int. J. Parasitol.">
        <title>The genome of the protozoan parasite Cystoisospora suis and a reverse vaccinology approach to identify vaccine candidates.</title>
        <authorList>
            <person name="Palmieri N."/>
            <person name="Shrestha A."/>
            <person name="Ruttkowski B."/>
            <person name="Beck T."/>
            <person name="Vogl C."/>
            <person name="Tomley F."/>
            <person name="Blake D.P."/>
            <person name="Joachim A."/>
        </authorList>
    </citation>
    <scope>NUCLEOTIDE SEQUENCE [LARGE SCALE GENOMIC DNA]</scope>
    <source>
        <strain evidence="3 4">Wien I</strain>
    </source>
</reference>
<dbReference type="GO" id="GO:0043047">
    <property type="term" value="F:single-stranded telomeric DNA binding"/>
    <property type="evidence" value="ECO:0007669"/>
    <property type="project" value="TreeGrafter"/>
</dbReference>
<keyword evidence="1" id="KW-0175">Coiled coil</keyword>
<dbReference type="RefSeq" id="XP_067916511.1">
    <property type="nucleotide sequence ID" value="XM_068071513.1"/>
</dbReference>
<dbReference type="VEuPathDB" id="ToxoDB:CSUI_011415"/>
<dbReference type="GO" id="GO:0006302">
    <property type="term" value="P:double-strand break repair"/>
    <property type="evidence" value="ECO:0007669"/>
    <property type="project" value="TreeGrafter"/>
</dbReference>
<dbReference type="OrthoDB" id="18797at2759"/>
<evidence type="ECO:0000256" key="1">
    <source>
        <dbReference type="SAM" id="Coils"/>
    </source>
</evidence>
<dbReference type="PANTHER" id="PTHR18867:SF12">
    <property type="entry name" value="DNA REPAIR PROTEIN RAD50"/>
    <property type="match status" value="1"/>
</dbReference>
<dbReference type="Proteomes" id="UP000221165">
    <property type="component" value="Unassembled WGS sequence"/>
</dbReference>
<organism evidence="3 4">
    <name type="scientific">Cystoisospora suis</name>
    <dbReference type="NCBI Taxonomy" id="483139"/>
    <lineage>
        <taxon>Eukaryota</taxon>
        <taxon>Sar</taxon>
        <taxon>Alveolata</taxon>
        <taxon>Apicomplexa</taxon>
        <taxon>Conoidasida</taxon>
        <taxon>Coccidia</taxon>
        <taxon>Eucoccidiorida</taxon>
        <taxon>Eimeriorina</taxon>
        <taxon>Sarcocystidae</taxon>
        <taxon>Cystoisospora</taxon>
    </lineage>
</organism>
<proteinExistence type="predicted"/>
<feature type="region of interest" description="Disordered" evidence="2">
    <location>
        <begin position="146"/>
        <end position="186"/>
    </location>
</feature>
<dbReference type="GO" id="GO:0000722">
    <property type="term" value="P:telomere maintenance via recombination"/>
    <property type="evidence" value="ECO:0007669"/>
    <property type="project" value="TreeGrafter"/>
</dbReference>
<dbReference type="GO" id="GO:0070192">
    <property type="term" value="P:chromosome organization involved in meiotic cell cycle"/>
    <property type="evidence" value="ECO:0007669"/>
    <property type="project" value="TreeGrafter"/>
</dbReference>
<dbReference type="GO" id="GO:0000794">
    <property type="term" value="C:condensed nuclear chromosome"/>
    <property type="evidence" value="ECO:0007669"/>
    <property type="project" value="TreeGrafter"/>
</dbReference>
<name>A0A2C6KE55_9APIC</name>
<dbReference type="AlphaFoldDB" id="A0A2C6KE55"/>
<dbReference type="PANTHER" id="PTHR18867">
    <property type="entry name" value="RAD50"/>
    <property type="match status" value="1"/>
</dbReference>
<dbReference type="GO" id="GO:0051880">
    <property type="term" value="F:G-quadruplex DNA binding"/>
    <property type="evidence" value="ECO:0007669"/>
    <property type="project" value="TreeGrafter"/>
</dbReference>
<accession>A0A2C6KE55</accession>
<dbReference type="GeneID" id="94434724"/>
<sequence>MELDRVKREVQNLQKHLREEESQAEVFKRETEEIARELETQRSRFLEISRQIREAERAVYEASQAASKRGEAILQDLREKRVHLTEELSLMKKSKDTQTHACKRGERLHTFLRNRISVYHKKEEIEREREKIRHLEDTLKEELKGKTFQKRRESDQKEDEKQTKKEEDEEEEEEQEEEEESVNDRVRRLRSECQRAKEKKARLEGSLQTRVERVKEIQKELKSSAVYRHVEEKYQSALVDAETELMAVKDLDRYHKALDKALMKYHSMK</sequence>
<dbReference type="GO" id="GO:0003691">
    <property type="term" value="F:double-stranded telomeric DNA binding"/>
    <property type="evidence" value="ECO:0007669"/>
    <property type="project" value="TreeGrafter"/>
</dbReference>
<keyword evidence="4" id="KW-1185">Reference proteome</keyword>
<evidence type="ECO:0000256" key="2">
    <source>
        <dbReference type="SAM" id="MobiDB-lite"/>
    </source>
</evidence>
<dbReference type="EMBL" id="MIGC01011482">
    <property type="protein sequence ID" value="PHJ14775.1"/>
    <property type="molecule type" value="Genomic_DNA"/>
</dbReference>
<gene>
    <name evidence="3" type="ORF">CSUI_011415</name>
</gene>
<dbReference type="GO" id="GO:0007004">
    <property type="term" value="P:telomere maintenance via telomerase"/>
    <property type="evidence" value="ECO:0007669"/>
    <property type="project" value="TreeGrafter"/>
</dbReference>
<feature type="compositionally biased region" description="Basic and acidic residues" evidence="2">
    <location>
        <begin position="146"/>
        <end position="166"/>
    </location>
</feature>